<evidence type="ECO:0000256" key="1">
    <source>
        <dbReference type="SAM" id="MobiDB-lite"/>
    </source>
</evidence>
<dbReference type="HOGENOM" id="CLU_038467_0_0_5"/>
<dbReference type="OrthoDB" id="7059994at2"/>
<gene>
    <name evidence="2" type="ordered locus">Mnod_6814</name>
</gene>
<accession>B8IG93</accession>
<dbReference type="AlphaFoldDB" id="B8IG93"/>
<dbReference type="RefSeq" id="WP_015933138.1">
    <property type="nucleotide sequence ID" value="NC_011894.1"/>
</dbReference>
<dbReference type="STRING" id="460265.Mnod_6814"/>
<dbReference type="eggNOG" id="ENOG50335X0">
    <property type="taxonomic scope" value="Bacteria"/>
</dbReference>
<protein>
    <submittedName>
        <fullName evidence="2">Uncharacterized protein</fullName>
    </submittedName>
</protein>
<organism evidence="2 3">
    <name type="scientific">Methylobacterium nodulans (strain LMG 21967 / CNCM I-2342 / ORS 2060)</name>
    <dbReference type="NCBI Taxonomy" id="460265"/>
    <lineage>
        <taxon>Bacteria</taxon>
        <taxon>Pseudomonadati</taxon>
        <taxon>Pseudomonadota</taxon>
        <taxon>Alphaproteobacteria</taxon>
        <taxon>Hyphomicrobiales</taxon>
        <taxon>Methylobacteriaceae</taxon>
        <taxon>Methylobacterium</taxon>
    </lineage>
</organism>
<dbReference type="Proteomes" id="UP000008207">
    <property type="component" value="Chromosome"/>
</dbReference>
<dbReference type="KEGG" id="mno:Mnod_6814"/>
<evidence type="ECO:0000313" key="3">
    <source>
        <dbReference type="Proteomes" id="UP000008207"/>
    </source>
</evidence>
<sequence length="437" mass="49291">MTEPTRHRWFDDFRGAKAPRLLSLVQQVTAQVDEHEKVHEPRKHVRRQEDQRRHETAIEAIVANLAHAVHLPPELGRLACLVGNSTERRTRYDSSVFGKGFRKLLWRLEEAGVLDWNRSFERGQASTTAPTSAFAERVREAGVELSDFRRLPGEEVILLSQKTLLSASGQIISHKAMVDYADTPEIRQMRQTIREINAFLEGADISFIDDGLGPVDAYQRTMRRHFVLKPTDKDIRFDRRERLFGGFWQNLKRARRGGIRIGGEEAAILDFSSMFPRLAYASAGATPPEGDVYAIPGLENHRRGVKLVLSTLLFDNNKKRKSWPSELLIGDADTHEPSLPEGWTVKHTRAAIAEAHPPLANCLGDGLGYSLMHIESRILVTVLEELRARGIVALGLHDGPMAPWSRREEVKALMEDVGRRITSIHLPVEITSAAMNH</sequence>
<dbReference type="EMBL" id="CP001349">
    <property type="protein sequence ID" value="ACL61570.1"/>
    <property type="molecule type" value="Genomic_DNA"/>
</dbReference>
<feature type="region of interest" description="Disordered" evidence="1">
    <location>
        <begin position="32"/>
        <end position="52"/>
    </location>
</feature>
<name>B8IG93_METNO</name>
<evidence type="ECO:0000313" key="2">
    <source>
        <dbReference type="EMBL" id="ACL61570.1"/>
    </source>
</evidence>
<keyword evidence="3" id="KW-1185">Reference proteome</keyword>
<reference evidence="2 3" key="1">
    <citation type="submission" date="2009-01" db="EMBL/GenBank/DDBJ databases">
        <title>Complete sequence of chromosome of Methylobacterium nodulans ORS 2060.</title>
        <authorList>
            <consortium name="US DOE Joint Genome Institute"/>
            <person name="Lucas S."/>
            <person name="Copeland A."/>
            <person name="Lapidus A."/>
            <person name="Glavina del Rio T."/>
            <person name="Dalin E."/>
            <person name="Tice H."/>
            <person name="Bruce D."/>
            <person name="Goodwin L."/>
            <person name="Pitluck S."/>
            <person name="Sims D."/>
            <person name="Brettin T."/>
            <person name="Detter J.C."/>
            <person name="Han C."/>
            <person name="Larimer F."/>
            <person name="Land M."/>
            <person name="Hauser L."/>
            <person name="Kyrpides N."/>
            <person name="Ivanova N."/>
            <person name="Marx C.J."/>
            <person name="Richardson P."/>
        </authorList>
    </citation>
    <scope>NUCLEOTIDE SEQUENCE [LARGE SCALE GENOMIC DNA]</scope>
    <source>
        <strain evidence="3">LMG 21967 / CNCM I-2342 / ORS 2060</strain>
    </source>
</reference>
<proteinExistence type="predicted"/>